<evidence type="ECO:0000259" key="3">
    <source>
        <dbReference type="PROSITE" id="PS50887"/>
    </source>
</evidence>
<dbReference type="SUPFAM" id="SSF55073">
    <property type="entry name" value="Nucleotide cyclase"/>
    <property type="match status" value="1"/>
</dbReference>
<protein>
    <submittedName>
        <fullName evidence="4">Diguanylate cyclase (GGDEF)-like protein/PAS domain S-box-containing protein</fullName>
    </submittedName>
</protein>
<dbReference type="NCBIfam" id="TIGR00254">
    <property type="entry name" value="GGDEF"/>
    <property type="match status" value="1"/>
</dbReference>
<dbReference type="InterPro" id="IPR000700">
    <property type="entry name" value="PAS-assoc_C"/>
</dbReference>
<dbReference type="InterPro" id="IPR035965">
    <property type="entry name" value="PAS-like_dom_sf"/>
</dbReference>
<dbReference type="Gene3D" id="3.30.70.270">
    <property type="match status" value="1"/>
</dbReference>
<dbReference type="PANTHER" id="PTHR44757:SF2">
    <property type="entry name" value="BIOFILM ARCHITECTURE MAINTENANCE PROTEIN MBAA"/>
    <property type="match status" value="1"/>
</dbReference>
<organism evidence="4 5">
    <name type="scientific">Paenibacillus eucommiae</name>
    <dbReference type="NCBI Taxonomy" id="1355755"/>
    <lineage>
        <taxon>Bacteria</taxon>
        <taxon>Bacillati</taxon>
        <taxon>Bacillota</taxon>
        <taxon>Bacilli</taxon>
        <taxon>Bacillales</taxon>
        <taxon>Paenibacillaceae</taxon>
        <taxon>Paenibacillus</taxon>
    </lineage>
</organism>
<evidence type="ECO:0000313" key="4">
    <source>
        <dbReference type="EMBL" id="MBP1995857.1"/>
    </source>
</evidence>
<gene>
    <name evidence="4" type="ORF">J2Z66_007499</name>
</gene>
<dbReference type="CDD" id="cd01948">
    <property type="entry name" value="EAL"/>
    <property type="match status" value="1"/>
</dbReference>
<dbReference type="CDD" id="cd01949">
    <property type="entry name" value="GGDEF"/>
    <property type="match status" value="1"/>
</dbReference>
<dbReference type="Gene3D" id="3.30.450.20">
    <property type="entry name" value="PAS domain"/>
    <property type="match status" value="1"/>
</dbReference>
<dbReference type="SMART" id="SM00267">
    <property type="entry name" value="GGDEF"/>
    <property type="match status" value="1"/>
</dbReference>
<dbReference type="NCBIfam" id="TIGR00229">
    <property type="entry name" value="sensory_box"/>
    <property type="match status" value="1"/>
</dbReference>
<feature type="domain" description="GGDEF" evidence="3">
    <location>
        <begin position="184"/>
        <end position="316"/>
    </location>
</feature>
<comment type="caution">
    <text evidence="4">The sequence shown here is derived from an EMBL/GenBank/DDBJ whole genome shotgun (WGS) entry which is preliminary data.</text>
</comment>
<dbReference type="Pfam" id="PF00563">
    <property type="entry name" value="EAL"/>
    <property type="match status" value="1"/>
</dbReference>
<name>A0ABS4J7M6_9BACL</name>
<dbReference type="CDD" id="cd00130">
    <property type="entry name" value="PAS"/>
    <property type="match status" value="1"/>
</dbReference>
<dbReference type="InterPro" id="IPR052155">
    <property type="entry name" value="Biofilm_reg_signaling"/>
</dbReference>
<dbReference type="PROSITE" id="PS50887">
    <property type="entry name" value="GGDEF"/>
    <property type="match status" value="1"/>
</dbReference>
<dbReference type="Gene3D" id="3.20.20.450">
    <property type="entry name" value="EAL domain"/>
    <property type="match status" value="1"/>
</dbReference>
<evidence type="ECO:0000313" key="5">
    <source>
        <dbReference type="Proteomes" id="UP001519287"/>
    </source>
</evidence>
<feature type="domain" description="PAC" evidence="1">
    <location>
        <begin position="95"/>
        <end position="147"/>
    </location>
</feature>
<dbReference type="SMART" id="SM00086">
    <property type="entry name" value="PAC"/>
    <property type="match status" value="1"/>
</dbReference>
<dbReference type="PROSITE" id="PS50113">
    <property type="entry name" value="PAC"/>
    <property type="match status" value="1"/>
</dbReference>
<proteinExistence type="predicted"/>
<dbReference type="InterPro" id="IPR001633">
    <property type="entry name" value="EAL_dom"/>
</dbReference>
<dbReference type="PROSITE" id="PS50883">
    <property type="entry name" value="EAL"/>
    <property type="match status" value="1"/>
</dbReference>
<feature type="domain" description="EAL" evidence="2">
    <location>
        <begin position="325"/>
        <end position="579"/>
    </location>
</feature>
<reference evidence="4 5" key="1">
    <citation type="submission" date="2021-03" db="EMBL/GenBank/DDBJ databases">
        <title>Genomic Encyclopedia of Type Strains, Phase IV (KMG-IV): sequencing the most valuable type-strain genomes for metagenomic binning, comparative biology and taxonomic classification.</title>
        <authorList>
            <person name="Goeker M."/>
        </authorList>
    </citation>
    <scope>NUCLEOTIDE SEQUENCE [LARGE SCALE GENOMIC DNA]</scope>
    <source>
        <strain evidence="4 5">DSM 26048</strain>
    </source>
</reference>
<dbReference type="Pfam" id="PF13426">
    <property type="entry name" value="PAS_9"/>
    <property type="match status" value="1"/>
</dbReference>
<dbReference type="InterPro" id="IPR001610">
    <property type="entry name" value="PAC"/>
</dbReference>
<dbReference type="Pfam" id="PF00990">
    <property type="entry name" value="GGDEF"/>
    <property type="match status" value="1"/>
</dbReference>
<keyword evidence="5" id="KW-1185">Reference proteome</keyword>
<dbReference type="InterPro" id="IPR043128">
    <property type="entry name" value="Rev_trsase/Diguanyl_cyclase"/>
</dbReference>
<dbReference type="EMBL" id="JAGGLB010000040">
    <property type="protein sequence ID" value="MBP1995857.1"/>
    <property type="molecule type" value="Genomic_DNA"/>
</dbReference>
<dbReference type="SUPFAM" id="SSF141868">
    <property type="entry name" value="EAL domain-like"/>
    <property type="match status" value="1"/>
</dbReference>
<dbReference type="PANTHER" id="PTHR44757">
    <property type="entry name" value="DIGUANYLATE CYCLASE DGCP"/>
    <property type="match status" value="1"/>
</dbReference>
<sequence length="588" mass="66267">MTEEAGSVDQNKTDNEMLGGLANINSALDESSIVAVVSPDGEIIYVNSKLCELSQYTEQELFDPSSAHPFLLDSAFHNAEFSAEIWRTITGGNVWRGEIRGRAKDGSSYWVHTTIVPYMDKANRPERFVAIGHNITQLKLAEEALKESEERYRFLAYYDALTELPNRDYFKRELGDFLEKKQGRPLSILCLDVDRFNIINDSMGQHFGDTLLKAIGIRLVQSLSAGTLISRQSGDAFLVMLQESTENEASQIAKSILHAFSQPFDFEKQEVYISLSIGISTFGDNSKDSDSLIKSAEMAMYRAKEHGGNHYRFYSAEMARQLLQGMYMEYGMRKALEKGQFRVYYQPKIDLQTGEIVGSEALIRWNHPEKGMIPPSDFIPIAEETGLIVPIGEWVLREACLQNRKWMDRGFTPLRVSVNLSLRQFLQADLVQKVEGILQETGIHPENLMLEITESTAMHHVEQVVSTLIALKKLGLGLALDDFGTGYSSLSYLKAFPLDMIKIDKSFVHDMLLDSYDESLIEAIIKVAHSLNISVLAEGVENKEQWKALKAKKCNEAQGYLFSHPLSHLDFESYLRGLGSKRIVVEIA</sequence>
<dbReference type="SUPFAM" id="SSF55785">
    <property type="entry name" value="PYP-like sensor domain (PAS domain)"/>
    <property type="match status" value="1"/>
</dbReference>
<dbReference type="InterPro" id="IPR035919">
    <property type="entry name" value="EAL_sf"/>
</dbReference>
<dbReference type="RefSeq" id="WP_209977767.1">
    <property type="nucleotide sequence ID" value="NZ_JAGGLB010000040.1"/>
</dbReference>
<dbReference type="SMART" id="SM00052">
    <property type="entry name" value="EAL"/>
    <property type="match status" value="1"/>
</dbReference>
<evidence type="ECO:0000259" key="2">
    <source>
        <dbReference type="PROSITE" id="PS50883"/>
    </source>
</evidence>
<dbReference type="InterPro" id="IPR000160">
    <property type="entry name" value="GGDEF_dom"/>
</dbReference>
<accession>A0ABS4J7M6</accession>
<dbReference type="InterPro" id="IPR000014">
    <property type="entry name" value="PAS"/>
</dbReference>
<dbReference type="Proteomes" id="UP001519287">
    <property type="component" value="Unassembled WGS sequence"/>
</dbReference>
<dbReference type="InterPro" id="IPR029787">
    <property type="entry name" value="Nucleotide_cyclase"/>
</dbReference>
<evidence type="ECO:0000259" key="1">
    <source>
        <dbReference type="PROSITE" id="PS50113"/>
    </source>
</evidence>